<dbReference type="PANTHER" id="PTHR43975:SF2">
    <property type="entry name" value="EG:BACR7A4.14 PROTEIN-RELATED"/>
    <property type="match status" value="1"/>
</dbReference>
<dbReference type="CDD" id="cd05233">
    <property type="entry name" value="SDR_c"/>
    <property type="match status" value="1"/>
</dbReference>
<dbReference type="EMBL" id="JBFCZG010000002">
    <property type="protein sequence ID" value="KAL3425536.1"/>
    <property type="molecule type" value="Genomic_DNA"/>
</dbReference>
<dbReference type="PANTHER" id="PTHR43975">
    <property type="entry name" value="ZGC:101858"/>
    <property type="match status" value="1"/>
</dbReference>
<dbReference type="InterPro" id="IPR036291">
    <property type="entry name" value="NAD(P)-bd_dom_sf"/>
</dbReference>
<evidence type="ECO:0000313" key="3">
    <source>
        <dbReference type="Proteomes" id="UP001629113"/>
    </source>
</evidence>
<dbReference type="Proteomes" id="UP001629113">
    <property type="component" value="Unassembled WGS sequence"/>
</dbReference>
<dbReference type="Gene3D" id="3.40.50.720">
    <property type="entry name" value="NAD(P)-binding Rossmann-like Domain"/>
    <property type="match status" value="1"/>
</dbReference>
<reference evidence="2 3" key="1">
    <citation type="submission" date="2024-06" db="EMBL/GenBank/DDBJ databases">
        <title>Complete genome of Phlyctema vagabunda strain 19-DSS-EL-015.</title>
        <authorList>
            <person name="Fiorenzani C."/>
        </authorList>
    </citation>
    <scope>NUCLEOTIDE SEQUENCE [LARGE SCALE GENOMIC DNA]</scope>
    <source>
        <strain evidence="2 3">19-DSS-EL-015</strain>
    </source>
</reference>
<accession>A0ABR4PQB8</accession>
<dbReference type="Pfam" id="PF00106">
    <property type="entry name" value="adh_short"/>
    <property type="match status" value="1"/>
</dbReference>
<organism evidence="2 3">
    <name type="scientific">Phlyctema vagabunda</name>
    <dbReference type="NCBI Taxonomy" id="108571"/>
    <lineage>
        <taxon>Eukaryota</taxon>
        <taxon>Fungi</taxon>
        <taxon>Dikarya</taxon>
        <taxon>Ascomycota</taxon>
        <taxon>Pezizomycotina</taxon>
        <taxon>Leotiomycetes</taxon>
        <taxon>Helotiales</taxon>
        <taxon>Dermateaceae</taxon>
        <taxon>Phlyctema</taxon>
    </lineage>
</organism>
<dbReference type="PRINTS" id="PR00081">
    <property type="entry name" value="GDHRDH"/>
</dbReference>
<keyword evidence="3" id="KW-1185">Reference proteome</keyword>
<evidence type="ECO:0000313" key="2">
    <source>
        <dbReference type="EMBL" id="KAL3425536.1"/>
    </source>
</evidence>
<comment type="caution">
    <text evidence="2">The sequence shown here is derived from an EMBL/GenBank/DDBJ whole genome shotgun (WGS) entry which is preliminary data.</text>
</comment>
<protein>
    <submittedName>
        <fullName evidence="2">Short-chain dehydrogenase</fullName>
    </submittedName>
</protein>
<name>A0ABR4PQB8_9HELO</name>
<dbReference type="InterPro" id="IPR002347">
    <property type="entry name" value="SDR_fam"/>
</dbReference>
<sequence>MRYPPVEPQKGLDFTKTVHHDTYPEIDPATKSDCSGKYVFISGASKGLGRATALSYAKAGAEGIAIGARSDLSTLEAELAAAAEAVGKKAPRVLALKLDVLEEASIQAAARRTDEVFGRLDIVINNAGFLSDFVPLLDSDSADYWANYEINLRGIYLTTKAFLPLLLRCGGDRTIINLTSIGALSLFAGASGYQVSKLAVIRFTEFINVDYADQGVLAYSLHPGGVVTELAMKMPQHAHHLLIDTAELASDTIVFLTAQRREWLAGRYISCPWDMPELLSREEEIVSADKLKLKMAF</sequence>
<comment type="similarity">
    <text evidence="1">Belongs to the short-chain dehydrogenases/reductases (SDR) family.</text>
</comment>
<dbReference type="PRINTS" id="PR00080">
    <property type="entry name" value="SDRFAMILY"/>
</dbReference>
<evidence type="ECO:0000256" key="1">
    <source>
        <dbReference type="RuleBase" id="RU000363"/>
    </source>
</evidence>
<dbReference type="SUPFAM" id="SSF51735">
    <property type="entry name" value="NAD(P)-binding Rossmann-fold domains"/>
    <property type="match status" value="1"/>
</dbReference>
<gene>
    <name evidence="2" type="ORF">PVAG01_02327</name>
</gene>
<proteinExistence type="inferred from homology"/>